<name>A0AAV9MHC3_9SOLN</name>
<feature type="region of interest" description="Disordered" evidence="1">
    <location>
        <begin position="175"/>
        <end position="198"/>
    </location>
</feature>
<protein>
    <recommendedName>
        <fullName evidence="4">Integrase core domain containing protein</fullName>
    </recommendedName>
</protein>
<dbReference type="AlphaFoldDB" id="A0AAV9MHC3"/>
<dbReference type="EMBL" id="JAWPEI010000001">
    <property type="protein sequence ID" value="KAK4737437.1"/>
    <property type="molecule type" value="Genomic_DNA"/>
</dbReference>
<comment type="caution">
    <text evidence="2">The sequence shown here is derived from an EMBL/GenBank/DDBJ whole genome shotgun (WGS) entry which is preliminary data.</text>
</comment>
<accession>A0AAV9MHC3</accession>
<evidence type="ECO:0000313" key="3">
    <source>
        <dbReference type="Proteomes" id="UP001311915"/>
    </source>
</evidence>
<evidence type="ECO:0000313" key="2">
    <source>
        <dbReference type="EMBL" id="KAK4737437.1"/>
    </source>
</evidence>
<reference evidence="2 3" key="1">
    <citation type="submission" date="2023-10" db="EMBL/GenBank/DDBJ databases">
        <title>Genome-Wide Identification Analysis in wild type Solanum Pinnatisectum Reveals Some Genes Defensing Phytophthora Infestans.</title>
        <authorList>
            <person name="Sun C."/>
        </authorList>
    </citation>
    <scope>NUCLEOTIDE SEQUENCE [LARGE SCALE GENOMIC DNA]</scope>
    <source>
        <strain evidence="2">LQN</strain>
        <tissue evidence="2">Leaf</tissue>
    </source>
</reference>
<gene>
    <name evidence="2" type="ORF">R3W88_001134</name>
</gene>
<evidence type="ECO:0000256" key="1">
    <source>
        <dbReference type="SAM" id="MobiDB-lite"/>
    </source>
</evidence>
<sequence length="198" mass="21289">MEHRMDQKVQAIHSRMDAFELRVLERPAPTVEVSTLKKELEGLHANIVVLLAPPETEPEYAPTTPGDDVMMSALFGDNMLPPDSSPIAGKRPCSGCTSDDVKAPRLRKRERQQTKVAQRASIIDEELRHQRANEVGVGTSARVSTTDGAKRVDVSTTDGVVRVDESTTEIVGIVDGSANDGIPSVDPVGSGKPNPPTS</sequence>
<organism evidence="2 3">
    <name type="scientific">Solanum pinnatisectum</name>
    <name type="common">tansyleaf nightshade</name>
    <dbReference type="NCBI Taxonomy" id="50273"/>
    <lineage>
        <taxon>Eukaryota</taxon>
        <taxon>Viridiplantae</taxon>
        <taxon>Streptophyta</taxon>
        <taxon>Embryophyta</taxon>
        <taxon>Tracheophyta</taxon>
        <taxon>Spermatophyta</taxon>
        <taxon>Magnoliopsida</taxon>
        <taxon>eudicotyledons</taxon>
        <taxon>Gunneridae</taxon>
        <taxon>Pentapetalae</taxon>
        <taxon>asterids</taxon>
        <taxon>lamiids</taxon>
        <taxon>Solanales</taxon>
        <taxon>Solanaceae</taxon>
        <taxon>Solanoideae</taxon>
        <taxon>Solaneae</taxon>
        <taxon>Solanum</taxon>
    </lineage>
</organism>
<dbReference type="Proteomes" id="UP001311915">
    <property type="component" value="Unassembled WGS sequence"/>
</dbReference>
<keyword evidence="3" id="KW-1185">Reference proteome</keyword>
<proteinExistence type="predicted"/>
<evidence type="ECO:0008006" key="4">
    <source>
        <dbReference type="Google" id="ProtNLM"/>
    </source>
</evidence>